<dbReference type="GO" id="GO:0004062">
    <property type="term" value="F:aryl sulfotransferase activity"/>
    <property type="evidence" value="ECO:0007669"/>
    <property type="project" value="InterPro"/>
</dbReference>
<dbReference type="InterPro" id="IPR002105">
    <property type="entry name" value="Dockerin_1_rpt"/>
</dbReference>
<dbReference type="GO" id="GO:0008305">
    <property type="term" value="C:integrin complex"/>
    <property type="evidence" value="ECO:0007669"/>
    <property type="project" value="InterPro"/>
</dbReference>
<dbReference type="InterPro" id="IPR013517">
    <property type="entry name" value="FG-GAP"/>
</dbReference>
<dbReference type="Pfam" id="PF00404">
    <property type="entry name" value="Dockerin_1"/>
    <property type="match status" value="1"/>
</dbReference>
<dbReference type="Gene3D" id="2.130.10.130">
    <property type="entry name" value="Integrin alpha, N-terminal"/>
    <property type="match status" value="4"/>
</dbReference>
<comment type="caution">
    <text evidence="7">The sequence shown here is derived from an EMBL/GenBank/DDBJ whole genome shotgun (WGS) entry which is preliminary data.</text>
</comment>
<dbReference type="Gene3D" id="1.10.1330.10">
    <property type="entry name" value="Dockerin domain"/>
    <property type="match status" value="1"/>
</dbReference>
<dbReference type="Pfam" id="PF14240">
    <property type="entry name" value="YHYH"/>
    <property type="match status" value="1"/>
</dbReference>
<dbReference type="SUPFAM" id="SSF63446">
    <property type="entry name" value="Type I dockerin domain"/>
    <property type="match status" value="1"/>
</dbReference>
<evidence type="ECO:0000313" key="8">
    <source>
        <dbReference type="Proteomes" id="UP000318288"/>
    </source>
</evidence>
<dbReference type="GO" id="GO:0000272">
    <property type="term" value="P:polysaccharide catabolic process"/>
    <property type="evidence" value="ECO:0007669"/>
    <property type="project" value="InterPro"/>
</dbReference>
<evidence type="ECO:0000256" key="3">
    <source>
        <dbReference type="ARBA" id="ARBA00022801"/>
    </source>
</evidence>
<dbReference type="InterPro" id="IPR010262">
    <property type="entry name" value="Arylsulfotransferase_bact"/>
</dbReference>
<dbReference type="PRINTS" id="PR01185">
    <property type="entry name" value="INTEGRINA"/>
</dbReference>
<keyword evidence="2" id="KW-0677">Repeat</keyword>
<dbReference type="InterPro" id="IPR036439">
    <property type="entry name" value="Dockerin_dom_sf"/>
</dbReference>
<evidence type="ECO:0000256" key="2">
    <source>
        <dbReference type="ARBA" id="ARBA00022737"/>
    </source>
</evidence>
<evidence type="ECO:0000256" key="4">
    <source>
        <dbReference type="ARBA" id="ARBA00023180"/>
    </source>
</evidence>
<dbReference type="OrthoDB" id="264813at2"/>
<name>A0A5C6FGF5_9BACT</name>
<dbReference type="InterPro" id="IPR025924">
    <property type="entry name" value="YHYH_dom"/>
</dbReference>
<dbReference type="InterPro" id="IPR028994">
    <property type="entry name" value="Integrin_alpha_N"/>
</dbReference>
<keyword evidence="8" id="KW-1185">Reference proteome</keyword>
<keyword evidence="1" id="KW-0732">Signal</keyword>
<dbReference type="GO" id="GO:0007155">
    <property type="term" value="P:cell adhesion"/>
    <property type="evidence" value="ECO:0007669"/>
    <property type="project" value="InterPro"/>
</dbReference>
<dbReference type="PANTHER" id="PTHR23221">
    <property type="entry name" value="GLYCOSYLPHOSPHATIDYLINOSITOL PHOSPHOLIPASE D"/>
    <property type="match status" value="1"/>
</dbReference>
<dbReference type="Pfam" id="PF01839">
    <property type="entry name" value="FG-GAP"/>
    <property type="match status" value="4"/>
</dbReference>
<organism evidence="7 8">
    <name type="scientific">Rubripirellula tenax</name>
    <dbReference type="NCBI Taxonomy" id="2528015"/>
    <lineage>
        <taxon>Bacteria</taxon>
        <taxon>Pseudomonadati</taxon>
        <taxon>Planctomycetota</taxon>
        <taxon>Planctomycetia</taxon>
        <taxon>Pirellulales</taxon>
        <taxon>Pirellulaceae</taxon>
        <taxon>Rubripirellula</taxon>
    </lineage>
</organism>
<dbReference type="Proteomes" id="UP000318288">
    <property type="component" value="Unassembled WGS sequence"/>
</dbReference>
<proteinExistence type="predicted"/>
<evidence type="ECO:0000259" key="6">
    <source>
        <dbReference type="Pfam" id="PF14240"/>
    </source>
</evidence>
<evidence type="ECO:0000256" key="1">
    <source>
        <dbReference type="ARBA" id="ARBA00022729"/>
    </source>
</evidence>
<dbReference type="Pfam" id="PF05935">
    <property type="entry name" value="Arylsulfotrans"/>
    <property type="match status" value="1"/>
</dbReference>
<dbReference type="EMBL" id="SJPW01000002">
    <property type="protein sequence ID" value="TWU59264.1"/>
    <property type="molecule type" value="Genomic_DNA"/>
</dbReference>
<keyword evidence="7" id="KW-0808">Transferase</keyword>
<feature type="region of interest" description="Disordered" evidence="5">
    <location>
        <begin position="1"/>
        <end position="20"/>
    </location>
</feature>
<dbReference type="InterPro" id="IPR000413">
    <property type="entry name" value="Integrin_alpha"/>
</dbReference>
<protein>
    <submittedName>
        <fullName evidence="7">Arylsulfotransferase (ASST)</fullName>
    </submittedName>
</protein>
<dbReference type="InterPro" id="IPR013519">
    <property type="entry name" value="Int_alpha_beta-p"/>
</dbReference>
<evidence type="ECO:0000256" key="5">
    <source>
        <dbReference type="SAM" id="MobiDB-lite"/>
    </source>
</evidence>
<dbReference type="SMART" id="SM00191">
    <property type="entry name" value="Int_alpha"/>
    <property type="match status" value="7"/>
</dbReference>
<feature type="domain" description="YHYH" evidence="6">
    <location>
        <begin position="1062"/>
        <end position="1249"/>
    </location>
</feature>
<accession>A0A5C6FGF5</accession>
<dbReference type="PROSITE" id="PS51470">
    <property type="entry name" value="FG_GAP"/>
    <property type="match status" value="4"/>
</dbReference>
<keyword evidence="4" id="KW-0325">Glycoprotein</keyword>
<dbReference type="PANTHER" id="PTHR23221:SF7">
    <property type="entry name" value="PHOSPHATIDYLINOSITOL-GLYCAN-SPECIFIC PHOSPHOLIPASE D"/>
    <property type="match status" value="1"/>
</dbReference>
<keyword evidence="3" id="KW-0378">Hydrolase</keyword>
<gene>
    <name evidence="7" type="ORF">Poly51_20500</name>
</gene>
<reference evidence="7 8" key="1">
    <citation type="submission" date="2019-02" db="EMBL/GenBank/DDBJ databases">
        <title>Deep-cultivation of Planctomycetes and their phenomic and genomic characterization uncovers novel biology.</title>
        <authorList>
            <person name="Wiegand S."/>
            <person name="Jogler M."/>
            <person name="Boedeker C."/>
            <person name="Pinto D."/>
            <person name="Vollmers J."/>
            <person name="Rivas-Marin E."/>
            <person name="Kohn T."/>
            <person name="Peeters S.H."/>
            <person name="Heuer A."/>
            <person name="Rast P."/>
            <person name="Oberbeckmann S."/>
            <person name="Bunk B."/>
            <person name="Jeske O."/>
            <person name="Meyerdierks A."/>
            <person name="Storesund J.E."/>
            <person name="Kallscheuer N."/>
            <person name="Luecker S."/>
            <person name="Lage O.M."/>
            <person name="Pohl T."/>
            <person name="Merkel B.J."/>
            <person name="Hornburger P."/>
            <person name="Mueller R.-W."/>
            <person name="Bruemmer F."/>
            <person name="Labrenz M."/>
            <person name="Spormann A.M."/>
            <person name="Op Den Camp H."/>
            <person name="Overmann J."/>
            <person name="Amann R."/>
            <person name="Jetten M.S.M."/>
            <person name="Mascher T."/>
            <person name="Medema M.H."/>
            <person name="Devos D.P."/>
            <person name="Kaster A.-K."/>
            <person name="Ovreas L."/>
            <person name="Rohde M."/>
            <person name="Galperin M.Y."/>
            <person name="Jogler C."/>
        </authorList>
    </citation>
    <scope>NUCLEOTIDE SEQUENCE [LARGE SCALE GENOMIC DNA]</scope>
    <source>
        <strain evidence="7 8">Poly51</strain>
    </source>
</reference>
<dbReference type="GO" id="GO:0004553">
    <property type="term" value="F:hydrolase activity, hydrolyzing O-glycosyl compounds"/>
    <property type="evidence" value="ECO:0007669"/>
    <property type="project" value="InterPro"/>
</dbReference>
<dbReference type="SUPFAM" id="SSF69318">
    <property type="entry name" value="Integrin alpha N-terminal domain"/>
    <property type="match status" value="3"/>
</dbReference>
<sequence length="1756" mass="182816">MPNPQSRRSSSLKRPLGNLRRNRGALRIEVLESRLLLHGDTPTSMGQMEDQPGDTAMEVSGHSHDMTETVAANSNNPPSVLLHATPNSSGIEVHLSLSNFELSSKNVDQAHIDGQGHAHLYLDGVKVTRLFDNTYQLDNVATGSHTVSVELVSNDHRVYSIAGHSIEAIAEVTVGPIASQFAVTAGLISTTLEGVDAGDQLGTAVRGAGDFNGDGIDDVIIAAPMASNSGNTNDGEVFIVFGSASGLPSTFDLTTLNGINGFKIVGANSGDLAGASVGGGGDLNNDGFDDVVIGAPEADSLNRVDSGAAFVLLGSNSFGAAFNLANLNGANGFRINGAVAGDDAGRAVAISSDVNGDAFDEVIVGAPLSDSGGADAGAAYVIFGRAANFPASIDLNSVSSAQAIRINGTTGENLGFSVDTAGDVNSDGLNDIVIGAPTGLGGGVSTSCDSANTVGLIQCDAAAAPGYTLFAPNPSTETFLVDQNGFLVNSWTASNRPGLSAVLLDDGSLLRTANTGGTNFVAGGNGGAVEIYDWEGNRTWQYTYSNAQHRLHHDVEMLPNGNVLMIAWELKSQAEAITAGRDPSLLTDARLWPDTIIEVQPTGATTGDIVWQWNAWDHLVQDFDATKANFGSVASNPQLIDLNFTSNGGEDWLHFNSIDYNPALDQILISVHGFSEIWVIDHSTTTQQAASHSGGDSGKGGDLLYRWGNAEAYQRGTTADREFYTQHDAQWIEPGLPGAGNILVFNNGQRRPGGNASSVEELTPPVDANGNYTLNGTTAYGPTSAVWTWTDTPATDFYAQNISGAHRLANGNTLITNGPEGRFLEVDAAGAEVFEYINPVTNSGPLAQGTTPAQNAVFRATKYDPSFAGFSGRDLSPGGTVETGGGTATEISVQEGSAYVVFGSTAIGSSGVSSLNGSSGFKISGAGLGDQTGYSVGTAGDVNGDGFDDVVVGSPRAKVDGVSVGAAYVVLGRASGFSSNILLNSLTAATGYRLANDYQSDPLLNSLIVNATGQTGHNGAIVNFDSVILDKDYVHVHTSGIPHYSIGPWGPNPNDATDQDVTFYIPRDPVVNEGTKTRTRLGAIGTWIDGTAIFNWSDGRTFQNAGVWNRLAVVFEAVSFDACDAHPPATGQYHTHGVPTCLVNELDDDGSEHSPILGWSFDGFPIYGSYGYVDGNSNAGIERIESSWQLRNITSRTDGPPLAAQPLGSFLEDFEYVAGSGDLDQYNGRFSPTPDYPDGIYHYYVTIDASGEPAFPYSIGLEYNGVVAPGNANNGGTAPALGSAEIAVGTGGDRNNDGFDDVIVGDPNAYVSGVGVAGSVFVAHGGPNNPADVHLHAIDGSNGIRLDGSAAGDRAGVSVDFAGDVNGDGSDDLIAGAPGNDSGGMNSGEAFIVVGDVLPASVVGRGVAYAGASASYGEHANDPNKSALRVPGTTATAANFTNYTKGLNRVLVDIANLPLGNLDSDGDFDFRVGNSPDPSTWTLLSGTALPTVSSAVDFGGGVSRVTLTWADAFAIKNSWLQVTVNANGNTGLLQDDVFYFGNQVGDVDGSTSSSGRVTVNAFDTLDIRFNQSPSAGSVDMSHAKYVYDIDRSGSVNAFDTLDARFNQVPSGGLMMITLPSSPPPAALAAFAARQNPNDRLDVNADGKVTSLDALLGINLLEMKGMPSAQSGSPLYFYDVNGDGRTTAMDTLQIINALSFASYPESQLVIPQQVSLLEREDQFDWISDKSREAENAFDLVVKDWDSVDSDDLAVLNF</sequence>
<evidence type="ECO:0000313" key="7">
    <source>
        <dbReference type="EMBL" id="TWU59264.1"/>
    </source>
</evidence>